<organism evidence="1 2">
    <name type="scientific">Rubus argutus</name>
    <name type="common">Southern blackberry</name>
    <dbReference type="NCBI Taxonomy" id="59490"/>
    <lineage>
        <taxon>Eukaryota</taxon>
        <taxon>Viridiplantae</taxon>
        <taxon>Streptophyta</taxon>
        <taxon>Embryophyta</taxon>
        <taxon>Tracheophyta</taxon>
        <taxon>Spermatophyta</taxon>
        <taxon>Magnoliopsida</taxon>
        <taxon>eudicotyledons</taxon>
        <taxon>Gunneridae</taxon>
        <taxon>Pentapetalae</taxon>
        <taxon>rosids</taxon>
        <taxon>fabids</taxon>
        <taxon>Rosales</taxon>
        <taxon>Rosaceae</taxon>
        <taxon>Rosoideae</taxon>
        <taxon>Rosoideae incertae sedis</taxon>
        <taxon>Rubus</taxon>
    </lineage>
</organism>
<dbReference type="GO" id="GO:0061863">
    <property type="term" value="F:microtubule plus end polymerase"/>
    <property type="evidence" value="ECO:0007669"/>
    <property type="project" value="InterPro"/>
</dbReference>
<dbReference type="GO" id="GO:0046785">
    <property type="term" value="P:microtubule polymerization"/>
    <property type="evidence" value="ECO:0007669"/>
    <property type="project" value="InterPro"/>
</dbReference>
<dbReference type="InterPro" id="IPR011989">
    <property type="entry name" value="ARM-like"/>
</dbReference>
<accession>A0AAW1XKZ9</accession>
<reference evidence="1 2" key="1">
    <citation type="journal article" date="2023" name="G3 (Bethesda)">
        <title>A chromosome-length genome assembly and annotation of blackberry (Rubus argutus, cv. 'Hillquist').</title>
        <authorList>
            <person name="Bruna T."/>
            <person name="Aryal R."/>
            <person name="Dudchenko O."/>
            <person name="Sargent D.J."/>
            <person name="Mead D."/>
            <person name="Buti M."/>
            <person name="Cavallini A."/>
            <person name="Hytonen T."/>
            <person name="Andres J."/>
            <person name="Pham M."/>
            <person name="Weisz D."/>
            <person name="Mascagni F."/>
            <person name="Usai G."/>
            <person name="Natali L."/>
            <person name="Bassil N."/>
            <person name="Fernandez G.E."/>
            <person name="Lomsadze A."/>
            <person name="Armour M."/>
            <person name="Olukolu B."/>
            <person name="Poorten T."/>
            <person name="Britton C."/>
            <person name="Davik J."/>
            <person name="Ashrafi H."/>
            <person name="Aiden E.L."/>
            <person name="Borodovsky M."/>
            <person name="Worthington M."/>
        </authorList>
    </citation>
    <scope>NUCLEOTIDE SEQUENCE [LARGE SCALE GENOMIC DNA]</scope>
    <source>
        <strain evidence="1">PI 553951</strain>
    </source>
</reference>
<dbReference type="PANTHER" id="PTHR12609">
    <property type="entry name" value="MICROTUBULE ASSOCIATED PROTEIN XMAP215"/>
    <property type="match status" value="1"/>
</dbReference>
<protein>
    <submittedName>
        <fullName evidence="1">Uncharacterized protein</fullName>
    </submittedName>
</protein>
<dbReference type="GO" id="GO:0030951">
    <property type="term" value="P:establishment or maintenance of microtubule cytoskeleton polarity"/>
    <property type="evidence" value="ECO:0007669"/>
    <property type="project" value="InterPro"/>
</dbReference>
<dbReference type="Proteomes" id="UP001457282">
    <property type="component" value="Unassembled WGS sequence"/>
</dbReference>
<dbReference type="EMBL" id="JBEDUW010000003">
    <property type="protein sequence ID" value="KAK9936956.1"/>
    <property type="molecule type" value="Genomic_DNA"/>
</dbReference>
<gene>
    <name evidence="1" type="ORF">M0R45_013775</name>
</gene>
<sequence length="94" mass="10210">MFYDFGASVVLKRNVRATESTSSVSASGLDGLPREDISGKITPTLLKSLESPDWKVRLESIDAVNKILEEANKRIQPTGTGKSIFMLGVTVLLN</sequence>
<comment type="caution">
    <text evidence="1">The sequence shown here is derived from an EMBL/GenBank/DDBJ whole genome shotgun (WGS) entry which is preliminary data.</text>
</comment>
<name>A0AAW1XKZ9_RUBAR</name>
<dbReference type="GO" id="GO:0051010">
    <property type="term" value="F:microtubule plus-end binding"/>
    <property type="evidence" value="ECO:0007669"/>
    <property type="project" value="InterPro"/>
</dbReference>
<keyword evidence="2" id="KW-1185">Reference proteome</keyword>
<evidence type="ECO:0000313" key="2">
    <source>
        <dbReference type="Proteomes" id="UP001457282"/>
    </source>
</evidence>
<proteinExistence type="predicted"/>
<dbReference type="GO" id="GO:0007051">
    <property type="term" value="P:spindle organization"/>
    <property type="evidence" value="ECO:0007669"/>
    <property type="project" value="InterPro"/>
</dbReference>
<dbReference type="InterPro" id="IPR045110">
    <property type="entry name" value="XMAP215"/>
</dbReference>
<evidence type="ECO:0000313" key="1">
    <source>
        <dbReference type="EMBL" id="KAK9936956.1"/>
    </source>
</evidence>
<dbReference type="Gene3D" id="1.25.10.10">
    <property type="entry name" value="Leucine-rich Repeat Variant"/>
    <property type="match status" value="1"/>
</dbReference>
<dbReference type="AlphaFoldDB" id="A0AAW1XKZ9"/>